<proteinExistence type="predicted"/>
<protein>
    <submittedName>
        <fullName evidence="3">Class F sortase</fullName>
    </submittedName>
</protein>
<keyword evidence="2" id="KW-0812">Transmembrane</keyword>
<dbReference type="EMBL" id="JBIRWE010000007">
    <property type="protein sequence ID" value="MFI1966048.1"/>
    <property type="molecule type" value="Genomic_DNA"/>
</dbReference>
<sequence>MTDLRSAGGGRLIAGLTWGVVLLGLWLWGREITDGQGIAGPATGDVAAVGRPAGAQLPPSYVPLADARPERLDIASVGVRAPVIERGLDKDGAVDPPPYSQPGKVGWYDGGVTPGAAGTALLVGHVDTDSRPAVFHRLARVKPGERVRVAREDGSVAEFTVEAVEVFTKDRFDPKRVYGPRDRGRAELRMITCGGRYDAKARAYSANVVVSAYLTGAVGAAGATARGVAHG</sequence>
<dbReference type="RefSeq" id="WP_240483305.1">
    <property type="nucleotide sequence ID" value="NZ_JBIRWE010000007.1"/>
</dbReference>
<evidence type="ECO:0000256" key="1">
    <source>
        <dbReference type="ARBA" id="ARBA00022801"/>
    </source>
</evidence>
<name>A0ABW7UU95_9ACTN</name>
<evidence type="ECO:0000313" key="4">
    <source>
        <dbReference type="Proteomes" id="UP001611548"/>
    </source>
</evidence>
<evidence type="ECO:0000256" key="2">
    <source>
        <dbReference type="SAM" id="Phobius"/>
    </source>
</evidence>
<accession>A0ABW7UU95</accession>
<dbReference type="InterPro" id="IPR005754">
    <property type="entry name" value="Sortase"/>
</dbReference>
<keyword evidence="1" id="KW-0378">Hydrolase</keyword>
<dbReference type="Gene3D" id="2.40.260.10">
    <property type="entry name" value="Sortase"/>
    <property type="match status" value="1"/>
</dbReference>
<reference evidence="3 4" key="1">
    <citation type="submission" date="2024-10" db="EMBL/GenBank/DDBJ databases">
        <title>The Natural Products Discovery Center: Release of the First 8490 Sequenced Strains for Exploring Actinobacteria Biosynthetic Diversity.</title>
        <authorList>
            <person name="Kalkreuter E."/>
            <person name="Kautsar S.A."/>
            <person name="Yang D."/>
            <person name="Bader C.D."/>
            <person name="Teijaro C.N."/>
            <person name="Fluegel L."/>
            <person name="Davis C.M."/>
            <person name="Simpson J.R."/>
            <person name="Lauterbach L."/>
            <person name="Steele A.D."/>
            <person name="Gui C."/>
            <person name="Meng S."/>
            <person name="Li G."/>
            <person name="Viehrig K."/>
            <person name="Ye F."/>
            <person name="Su P."/>
            <person name="Kiefer A.F."/>
            <person name="Nichols A."/>
            <person name="Cepeda A.J."/>
            <person name="Yan W."/>
            <person name="Fan B."/>
            <person name="Jiang Y."/>
            <person name="Adhikari A."/>
            <person name="Zheng C.-J."/>
            <person name="Schuster L."/>
            <person name="Cowan T.M."/>
            <person name="Smanski M.J."/>
            <person name="Chevrette M.G."/>
            <person name="De Carvalho L.P.S."/>
            <person name="Shen B."/>
        </authorList>
    </citation>
    <scope>NUCLEOTIDE SEQUENCE [LARGE SCALE GENOMIC DNA]</scope>
    <source>
        <strain evidence="3 4">NPDC020327</strain>
    </source>
</reference>
<comment type="caution">
    <text evidence="3">The sequence shown here is derived from an EMBL/GenBank/DDBJ whole genome shotgun (WGS) entry which is preliminary data.</text>
</comment>
<keyword evidence="2" id="KW-1133">Transmembrane helix</keyword>
<dbReference type="SUPFAM" id="SSF63817">
    <property type="entry name" value="Sortase"/>
    <property type="match status" value="1"/>
</dbReference>
<gene>
    <name evidence="3" type="ORF">ACH429_18390</name>
</gene>
<organism evidence="3 4">
    <name type="scientific">Streptomyces pathocidini</name>
    <dbReference type="NCBI Taxonomy" id="1650571"/>
    <lineage>
        <taxon>Bacteria</taxon>
        <taxon>Bacillati</taxon>
        <taxon>Actinomycetota</taxon>
        <taxon>Actinomycetes</taxon>
        <taxon>Kitasatosporales</taxon>
        <taxon>Streptomycetaceae</taxon>
        <taxon>Streptomyces</taxon>
    </lineage>
</organism>
<keyword evidence="4" id="KW-1185">Reference proteome</keyword>
<dbReference type="Pfam" id="PF04203">
    <property type="entry name" value="Sortase"/>
    <property type="match status" value="1"/>
</dbReference>
<dbReference type="InterPro" id="IPR042001">
    <property type="entry name" value="Sortase_F"/>
</dbReference>
<dbReference type="Proteomes" id="UP001611548">
    <property type="component" value="Unassembled WGS sequence"/>
</dbReference>
<keyword evidence="2" id="KW-0472">Membrane</keyword>
<feature type="transmembrane region" description="Helical" evidence="2">
    <location>
        <begin position="12"/>
        <end position="29"/>
    </location>
</feature>
<evidence type="ECO:0000313" key="3">
    <source>
        <dbReference type="EMBL" id="MFI1966048.1"/>
    </source>
</evidence>
<dbReference type="InterPro" id="IPR023365">
    <property type="entry name" value="Sortase_dom-sf"/>
</dbReference>
<dbReference type="CDD" id="cd05829">
    <property type="entry name" value="Sortase_F"/>
    <property type="match status" value="1"/>
</dbReference>
<dbReference type="NCBIfam" id="NF033748">
    <property type="entry name" value="class_F_sortase"/>
    <property type="match status" value="1"/>
</dbReference>